<dbReference type="InterPro" id="IPR011990">
    <property type="entry name" value="TPR-like_helical_dom_sf"/>
</dbReference>
<evidence type="ECO:0000256" key="3">
    <source>
        <dbReference type="ARBA" id="ARBA00023237"/>
    </source>
</evidence>
<accession>A0A840TKM5</accession>
<feature type="compositionally biased region" description="Basic and acidic residues" evidence="4">
    <location>
        <begin position="277"/>
        <end position="287"/>
    </location>
</feature>
<feature type="region of interest" description="Disordered" evidence="4">
    <location>
        <begin position="277"/>
        <end position="306"/>
    </location>
</feature>
<keyword evidence="7" id="KW-1185">Reference proteome</keyword>
<keyword evidence="3" id="KW-0998">Cell outer membrane</keyword>
<keyword evidence="1" id="KW-0732">Signal</keyword>
<feature type="domain" description="Outer membrane lipoprotein BamD-like" evidence="5">
    <location>
        <begin position="33"/>
        <end position="179"/>
    </location>
</feature>
<dbReference type="RefSeq" id="WP_184173888.1">
    <property type="nucleotide sequence ID" value="NZ_JACHGF010000003.1"/>
</dbReference>
<dbReference type="InterPro" id="IPR017689">
    <property type="entry name" value="BamD"/>
</dbReference>
<proteinExistence type="predicted"/>
<evidence type="ECO:0000313" key="6">
    <source>
        <dbReference type="EMBL" id="MBB5283964.1"/>
    </source>
</evidence>
<dbReference type="InterPro" id="IPR039565">
    <property type="entry name" value="BamD-like"/>
</dbReference>
<evidence type="ECO:0000256" key="2">
    <source>
        <dbReference type="ARBA" id="ARBA00023136"/>
    </source>
</evidence>
<sequence length="306" mass="35764">MHKNILFRYLPMLVAVLLLSSCGKFAKLQKTGTDEQKYEAALNYYKKGDFYRAGILFEELIPLLKGGTESEMAQFYYAYTQYQQGQYNMSQYLFKKFYDTYARSDYAHEALYMQAYSLYKDSAPHSLDQASTMTAISAMQDFINTYPESPFREECTRYIMELRNKLELKAYEKTKLYYKISDFNLGSLKSAVISIGNFQTDFPDSKYNEELAYLRVDAQYNLSKSSLPQKQKERYQDVLKYYQAFVDKYPESKFGRDAERLYDDSQKELTRIAELEKTRQELREKQGDPATKPTKITTSAASSSLK</sequence>
<evidence type="ECO:0000259" key="5">
    <source>
        <dbReference type="Pfam" id="PF13525"/>
    </source>
</evidence>
<organism evidence="6 7">
    <name type="scientific">Rhabdobacter roseus</name>
    <dbReference type="NCBI Taxonomy" id="1655419"/>
    <lineage>
        <taxon>Bacteria</taxon>
        <taxon>Pseudomonadati</taxon>
        <taxon>Bacteroidota</taxon>
        <taxon>Cytophagia</taxon>
        <taxon>Cytophagales</taxon>
        <taxon>Cytophagaceae</taxon>
        <taxon>Rhabdobacter</taxon>
    </lineage>
</organism>
<name>A0A840TKM5_9BACT</name>
<reference evidence="6 7" key="1">
    <citation type="submission" date="2020-08" db="EMBL/GenBank/DDBJ databases">
        <title>Genomic Encyclopedia of Type Strains, Phase IV (KMG-IV): sequencing the most valuable type-strain genomes for metagenomic binning, comparative biology and taxonomic classification.</title>
        <authorList>
            <person name="Goeker M."/>
        </authorList>
    </citation>
    <scope>NUCLEOTIDE SEQUENCE [LARGE SCALE GENOMIC DNA]</scope>
    <source>
        <strain evidence="6 7">DSM 105074</strain>
    </source>
</reference>
<feature type="compositionally biased region" description="Polar residues" evidence="4">
    <location>
        <begin position="294"/>
        <end position="306"/>
    </location>
</feature>
<dbReference type="EMBL" id="JACHGF010000003">
    <property type="protein sequence ID" value="MBB5283964.1"/>
    <property type="molecule type" value="Genomic_DNA"/>
</dbReference>
<dbReference type="AlphaFoldDB" id="A0A840TKM5"/>
<evidence type="ECO:0000313" key="7">
    <source>
        <dbReference type="Proteomes" id="UP000557307"/>
    </source>
</evidence>
<gene>
    <name evidence="6" type="ORF">HNQ92_002107</name>
</gene>
<dbReference type="PROSITE" id="PS51257">
    <property type="entry name" value="PROKAR_LIPOPROTEIN"/>
    <property type="match status" value="1"/>
</dbReference>
<evidence type="ECO:0000256" key="1">
    <source>
        <dbReference type="ARBA" id="ARBA00022729"/>
    </source>
</evidence>
<dbReference type="Gene3D" id="1.25.40.10">
    <property type="entry name" value="Tetratricopeptide repeat domain"/>
    <property type="match status" value="1"/>
</dbReference>
<protein>
    <submittedName>
        <fullName evidence="6">Outer membrane protein assembly factor BamD</fullName>
    </submittedName>
</protein>
<keyword evidence="2" id="KW-0472">Membrane</keyword>
<comment type="caution">
    <text evidence="6">The sequence shown here is derived from an EMBL/GenBank/DDBJ whole genome shotgun (WGS) entry which is preliminary data.</text>
</comment>
<dbReference type="Proteomes" id="UP000557307">
    <property type="component" value="Unassembled WGS sequence"/>
</dbReference>
<evidence type="ECO:0000256" key="4">
    <source>
        <dbReference type="SAM" id="MobiDB-lite"/>
    </source>
</evidence>
<dbReference type="NCBIfam" id="TIGR03302">
    <property type="entry name" value="OM_YfiO"/>
    <property type="match status" value="1"/>
</dbReference>
<feature type="domain" description="Outer membrane lipoprotein BamD-like" evidence="5">
    <location>
        <begin position="186"/>
        <end position="271"/>
    </location>
</feature>
<dbReference type="Pfam" id="PF13525">
    <property type="entry name" value="YfiO"/>
    <property type="match status" value="2"/>
</dbReference>